<dbReference type="Pfam" id="PF06748">
    <property type="entry name" value="DUF1217"/>
    <property type="match status" value="1"/>
</dbReference>
<dbReference type="STRING" id="356660.SAMN05444336_102559"/>
<dbReference type="InterPro" id="IPR023157">
    <property type="entry name" value="AGR-C-984p-like_sf"/>
</dbReference>
<evidence type="ECO:0000313" key="2">
    <source>
        <dbReference type="Proteomes" id="UP000199118"/>
    </source>
</evidence>
<evidence type="ECO:0008006" key="3">
    <source>
        <dbReference type="Google" id="ProtNLM"/>
    </source>
</evidence>
<dbReference type="InterPro" id="IPR010626">
    <property type="entry name" value="DUF1217"/>
</dbReference>
<dbReference type="RefSeq" id="WP_092680780.1">
    <property type="nucleotide sequence ID" value="NZ_FNMZ01000002.1"/>
</dbReference>
<accession>A0A1H2X164</accession>
<name>A0A1H2X164_9RHOB</name>
<dbReference type="Gene3D" id="1.10.3700.10">
    <property type="entry name" value="AGR C 984p-like"/>
    <property type="match status" value="1"/>
</dbReference>
<reference evidence="1 2" key="1">
    <citation type="submission" date="2016-10" db="EMBL/GenBank/DDBJ databases">
        <authorList>
            <person name="de Groot N.N."/>
        </authorList>
    </citation>
    <scope>NUCLEOTIDE SEQUENCE [LARGE SCALE GENOMIC DNA]</scope>
    <source>
        <strain evidence="1 2">DSM 17890</strain>
    </source>
</reference>
<dbReference type="OrthoDB" id="7824597at2"/>
<evidence type="ECO:0000313" key="1">
    <source>
        <dbReference type="EMBL" id="SDW86234.1"/>
    </source>
</evidence>
<dbReference type="Proteomes" id="UP000199118">
    <property type="component" value="Unassembled WGS sequence"/>
</dbReference>
<proteinExistence type="predicted"/>
<gene>
    <name evidence="1" type="ORF">SAMN05444336_102559</name>
</gene>
<keyword evidence="2" id="KW-1185">Reference proteome</keyword>
<dbReference type="SUPFAM" id="SSF158837">
    <property type="entry name" value="AGR C 984p-like"/>
    <property type="match status" value="1"/>
</dbReference>
<protein>
    <recommendedName>
        <fullName evidence="3">Flagellar protein</fullName>
    </recommendedName>
</protein>
<organism evidence="1 2">
    <name type="scientific">Albimonas donghaensis</name>
    <dbReference type="NCBI Taxonomy" id="356660"/>
    <lineage>
        <taxon>Bacteria</taxon>
        <taxon>Pseudomonadati</taxon>
        <taxon>Pseudomonadota</taxon>
        <taxon>Alphaproteobacteria</taxon>
        <taxon>Rhodobacterales</taxon>
        <taxon>Paracoccaceae</taxon>
        <taxon>Albimonas</taxon>
    </lineage>
</organism>
<sequence length="279" mass="30312">MAFAPVLPLGGVAGWLLLQRVENTQRATFEKSPDIEREAAYFAENVSKATSPADLVADHRLLNVALTAFGLESEIDKRAFIRKALESNTLDPESFAVKLVDDSYEKMARAFGYGDITGARVADPGFAGDIVAAYKERSFDTAVGESDSSLRLALNARRELEGFAETAAKSATPDSVWFSVMGDLPLREVLQTAYGLPDSFSQIDIDKQRETLQDKTRELFGTDSVEAFADPENVEALIRRFLARDAVNNGPTSATRGTAALSLLQQAGSSFASLVQSRF</sequence>
<dbReference type="AlphaFoldDB" id="A0A1H2X164"/>
<dbReference type="EMBL" id="FNMZ01000002">
    <property type="protein sequence ID" value="SDW86234.1"/>
    <property type="molecule type" value="Genomic_DNA"/>
</dbReference>